<dbReference type="Proteomes" id="UP000887540">
    <property type="component" value="Unplaced"/>
</dbReference>
<proteinExistence type="predicted"/>
<feature type="compositionally biased region" description="Basic and acidic residues" evidence="1">
    <location>
        <begin position="52"/>
        <end position="65"/>
    </location>
</feature>
<evidence type="ECO:0000256" key="1">
    <source>
        <dbReference type="SAM" id="MobiDB-lite"/>
    </source>
</evidence>
<dbReference type="AlphaFoldDB" id="A0A914DSW6"/>
<sequence>MLKGAKEEVDSEDVKTGIDDDELGWMYGSAREERNKREKGTASEEGGQQPRKASEEREQREERNQELLNVFARKRKFSKRVTPVQSECDTQIETERPAIIRQEVAAPIEQEAQNGEQRPAIIGQEAPAQNGEQRPAIIGQEAPAQNGEQRPTNAQNS</sequence>
<evidence type="ECO:0000313" key="2">
    <source>
        <dbReference type="Proteomes" id="UP000887540"/>
    </source>
</evidence>
<reference evidence="3" key="1">
    <citation type="submission" date="2022-11" db="UniProtKB">
        <authorList>
            <consortium name="WormBaseParasite"/>
        </authorList>
    </citation>
    <scope>IDENTIFICATION</scope>
</reference>
<feature type="compositionally biased region" description="Basic and acidic residues" evidence="1">
    <location>
        <begin position="30"/>
        <end position="42"/>
    </location>
</feature>
<feature type="region of interest" description="Disordered" evidence="1">
    <location>
        <begin position="1"/>
        <end position="157"/>
    </location>
</feature>
<accession>A0A914DSW6</accession>
<keyword evidence="2" id="KW-1185">Reference proteome</keyword>
<organism evidence="2 3">
    <name type="scientific">Acrobeloides nanus</name>
    <dbReference type="NCBI Taxonomy" id="290746"/>
    <lineage>
        <taxon>Eukaryota</taxon>
        <taxon>Metazoa</taxon>
        <taxon>Ecdysozoa</taxon>
        <taxon>Nematoda</taxon>
        <taxon>Chromadorea</taxon>
        <taxon>Rhabditida</taxon>
        <taxon>Tylenchina</taxon>
        <taxon>Cephalobomorpha</taxon>
        <taxon>Cephaloboidea</taxon>
        <taxon>Cephalobidae</taxon>
        <taxon>Acrobeloides</taxon>
    </lineage>
</organism>
<dbReference type="WBParaSite" id="ACRNAN_scaffold373.g20608.t2">
    <property type="protein sequence ID" value="ACRNAN_scaffold373.g20608.t2"/>
    <property type="gene ID" value="ACRNAN_scaffold373.g20608"/>
</dbReference>
<protein>
    <submittedName>
        <fullName evidence="3">Uncharacterized protein</fullName>
    </submittedName>
</protein>
<feature type="compositionally biased region" description="Basic and acidic residues" evidence="1">
    <location>
        <begin position="1"/>
        <end position="18"/>
    </location>
</feature>
<feature type="compositionally biased region" description="Polar residues" evidence="1">
    <location>
        <begin position="146"/>
        <end position="157"/>
    </location>
</feature>
<evidence type="ECO:0000313" key="3">
    <source>
        <dbReference type="WBParaSite" id="ACRNAN_scaffold373.g20608.t2"/>
    </source>
</evidence>
<name>A0A914DSW6_9BILA</name>